<feature type="domain" description="HTH araC/xylS-type" evidence="13">
    <location>
        <begin position="85"/>
        <end position="183"/>
    </location>
</feature>
<dbReference type="GO" id="GO:0008270">
    <property type="term" value="F:zinc ion binding"/>
    <property type="evidence" value="ECO:0007669"/>
    <property type="project" value="InterPro"/>
</dbReference>
<dbReference type="Pfam" id="PF12833">
    <property type="entry name" value="HTH_18"/>
    <property type="match status" value="1"/>
</dbReference>
<name>A0A964XL23_9ACTN</name>
<dbReference type="SUPFAM" id="SSF48150">
    <property type="entry name" value="DNA-glycosylase"/>
    <property type="match status" value="1"/>
</dbReference>
<dbReference type="InterPro" id="IPR011257">
    <property type="entry name" value="DNA_glycosylase"/>
</dbReference>
<keyword evidence="15" id="KW-1185">Reference proteome</keyword>
<dbReference type="EMBL" id="JAAAHS010000113">
    <property type="protein sequence ID" value="NBE52989.1"/>
    <property type="molecule type" value="Genomic_DNA"/>
</dbReference>
<keyword evidence="11" id="KW-0234">DNA repair</keyword>
<keyword evidence="2" id="KW-0489">Methyltransferase</keyword>
<evidence type="ECO:0000259" key="13">
    <source>
        <dbReference type="PROSITE" id="PS01124"/>
    </source>
</evidence>
<keyword evidence="4" id="KW-0479">Metal-binding</keyword>
<reference evidence="14" key="1">
    <citation type="submission" date="2020-01" db="EMBL/GenBank/DDBJ databases">
        <title>Whole-genome analyses of novel actinobacteria.</title>
        <authorList>
            <person name="Sahin N."/>
        </authorList>
    </citation>
    <scope>NUCLEOTIDE SEQUENCE</scope>
    <source>
        <strain evidence="14">YC537</strain>
    </source>
</reference>
<evidence type="ECO:0000256" key="2">
    <source>
        <dbReference type="ARBA" id="ARBA00022603"/>
    </source>
</evidence>
<dbReference type="InterPro" id="IPR037046">
    <property type="entry name" value="AlkA_N_sf"/>
</dbReference>
<keyword evidence="3" id="KW-0808">Transferase</keyword>
<keyword evidence="8" id="KW-0238">DNA-binding</keyword>
<sequence length="462" mass="49552">MDEETGYEAVRSRDARFDGEFFFAVETTGIYCRPSCPAVTPKRKNVRFYPTAAAAQGNGFRACRRCRPDAVPGSAEWNVRADVVGRAMRMIGDGVVDREGVPGLALRLGYSARQVQRQLTAEVGAGPVALARAQRAHTARLLLQTTRLPVTDIAFAAGFASVRQFNDTIRQIYARTPSTLRTESGTRLPAPTPTPPPTPAPGAALIAGVPLRLAYRGPYHRPAIFDRLAAGAVAGIEEVAGAPGTRTYRRTLRLPHGSGIAAVDEAAAGPWLDARLHLTDLRDLTAAVQRLRRLFDLDADPQAVDERLGDLPGLAALVAARPGLRSPGAADAEELAVRAVVGRAEAERLVAAYGQPLDVPCGALTHVFPEPKALAEHLPVAAALADGSVRLDPGADRDDAEQALRAVPGLTARTAAYIRMRALGDPDVAVPGEPVRDTWRPWRSYAQQHLWNQHAPTDLEHP</sequence>
<proteinExistence type="predicted"/>
<keyword evidence="5" id="KW-0227">DNA damage</keyword>
<dbReference type="InterPro" id="IPR018062">
    <property type="entry name" value="HTH_AraC-typ_CS"/>
</dbReference>
<dbReference type="Pfam" id="PF02805">
    <property type="entry name" value="Ada_Zn_binding"/>
    <property type="match status" value="1"/>
</dbReference>
<dbReference type="SMART" id="SM01009">
    <property type="entry name" value="AlkA_N"/>
    <property type="match status" value="1"/>
</dbReference>
<evidence type="ECO:0000256" key="5">
    <source>
        <dbReference type="ARBA" id="ARBA00022763"/>
    </source>
</evidence>
<dbReference type="Gene3D" id="1.10.1670.10">
    <property type="entry name" value="Helix-hairpin-Helix base-excision DNA repair enzymes (C-terminal)"/>
    <property type="match status" value="1"/>
</dbReference>
<dbReference type="InterPro" id="IPR004026">
    <property type="entry name" value="Ada_DNA_repair_Zn-bd"/>
</dbReference>
<dbReference type="FunFam" id="3.40.10.10:FF:000001">
    <property type="entry name" value="DNA-3-methyladenine glycosylase 2"/>
    <property type="match status" value="1"/>
</dbReference>
<evidence type="ECO:0000256" key="10">
    <source>
        <dbReference type="ARBA" id="ARBA00023163"/>
    </source>
</evidence>
<dbReference type="Pfam" id="PF06029">
    <property type="entry name" value="AlkA_N"/>
    <property type="match status" value="1"/>
</dbReference>
<dbReference type="PANTHER" id="PTHR46796:SF6">
    <property type="entry name" value="ARAC SUBFAMILY"/>
    <property type="match status" value="1"/>
</dbReference>
<dbReference type="InterPro" id="IPR023170">
    <property type="entry name" value="HhH_base_excis_C"/>
</dbReference>
<dbReference type="SUPFAM" id="SSF57884">
    <property type="entry name" value="Ada DNA repair protein, N-terminal domain (N-Ada 10)"/>
    <property type="match status" value="1"/>
</dbReference>
<evidence type="ECO:0000313" key="14">
    <source>
        <dbReference type="EMBL" id="NBE52989.1"/>
    </source>
</evidence>
<dbReference type="Gene3D" id="3.40.10.10">
    <property type="entry name" value="DNA Methylphosphotriester Repair Domain"/>
    <property type="match status" value="1"/>
</dbReference>
<dbReference type="InterPro" id="IPR050204">
    <property type="entry name" value="AraC_XylS_family_regulators"/>
</dbReference>
<dbReference type="InterPro" id="IPR035451">
    <property type="entry name" value="Ada-like_dom_sf"/>
</dbReference>
<evidence type="ECO:0000256" key="1">
    <source>
        <dbReference type="ARBA" id="ARBA00001947"/>
    </source>
</evidence>
<dbReference type="SUPFAM" id="SSF55945">
    <property type="entry name" value="TATA-box binding protein-like"/>
    <property type="match status" value="1"/>
</dbReference>
<dbReference type="GO" id="GO:0006307">
    <property type="term" value="P:DNA alkylation repair"/>
    <property type="evidence" value="ECO:0007669"/>
    <property type="project" value="UniProtKB-ARBA"/>
</dbReference>
<dbReference type="Gene3D" id="1.10.10.60">
    <property type="entry name" value="Homeodomain-like"/>
    <property type="match status" value="1"/>
</dbReference>
<dbReference type="GO" id="GO:0008168">
    <property type="term" value="F:methyltransferase activity"/>
    <property type="evidence" value="ECO:0007669"/>
    <property type="project" value="UniProtKB-KW"/>
</dbReference>
<dbReference type="SMART" id="SM00342">
    <property type="entry name" value="HTH_ARAC"/>
    <property type="match status" value="1"/>
</dbReference>
<dbReference type="RefSeq" id="WP_161698498.1">
    <property type="nucleotide sequence ID" value="NZ_JAAAHS010000113.1"/>
</dbReference>
<dbReference type="GO" id="GO:0003700">
    <property type="term" value="F:DNA-binding transcription factor activity"/>
    <property type="evidence" value="ECO:0007669"/>
    <property type="project" value="InterPro"/>
</dbReference>
<keyword evidence="9" id="KW-0010">Activator</keyword>
<keyword evidence="7" id="KW-0805">Transcription regulation</keyword>
<dbReference type="InterPro" id="IPR010316">
    <property type="entry name" value="AlkA_N"/>
</dbReference>
<gene>
    <name evidence="14" type="ORF">GUY60_16475</name>
</gene>
<dbReference type="Proteomes" id="UP000598297">
    <property type="component" value="Unassembled WGS sequence"/>
</dbReference>
<keyword evidence="10" id="KW-0804">Transcription</keyword>
<evidence type="ECO:0000256" key="4">
    <source>
        <dbReference type="ARBA" id="ARBA00022723"/>
    </source>
</evidence>
<dbReference type="GO" id="GO:0043565">
    <property type="term" value="F:sequence-specific DNA binding"/>
    <property type="evidence" value="ECO:0007669"/>
    <property type="project" value="InterPro"/>
</dbReference>
<evidence type="ECO:0000313" key="15">
    <source>
        <dbReference type="Proteomes" id="UP000598297"/>
    </source>
</evidence>
<evidence type="ECO:0000256" key="11">
    <source>
        <dbReference type="ARBA" id="ARBA00023204"/>
    </source>
</evidence>
<evidence type="ECO:0000256" key="9">
    <source>
        <dbReference type="ARBA" id="ARBA00023159"/>
    </source>
</evidence>
<feature type="compositionally biased region" description="Pro residues" evidence="12">
    <location>
        <begin position="190"/>
        <end position="200"/>
    </location>
</feature>
<dbReference type="SUPFAM" id="SSF46689">
    <property type="entry name" value="Homeodomain-like"/>
    <property type="match status" value="1"/>
</dbReference>
<feature type="region of interest" description="Disordered" evidence="12">
    <location>
        <begin position="178"/>
        <end position="201"/>
    </location>
</feature>
<accession>A0A964XL23</accession>
<dbReference type="PROSITE" id="PS01124">
    <property type="entry name" value="HTH_ARAC_FAMILY_2"/>
    <property type="match status" value="1"/>
</dbReference>
<dbReference type="OrthoDB" id="9811249at2"/>
<dbReference type="InterPro" id="IPR018060">
    <property type="entry name" value="HTH_AraC"/>
</dbReference>
<dbReference type="GO" id="GO:0032259">
    <property type="term" value="P:methylation"/>
    <property type="evidence" value="ECO:0007669"/>
    <property type="project" value="UniProtKB-KW"/>
</dbReference>
<evidence type="ECO:0000256" key="7">
    <source>
        <dbReference type="ARBA" id="ARBA00023015"/>
    </source>
</evidence>
<comment type="cofactor">
    <cofactor evidence="1">
        <name>Zn(2+)</name>
        <dbReference type="ChEBI" id="CHEBI:29105"/>
    </cofactor>
</comment>
<comment type="caution">
    <text evidence="14">The sequence shown here is derived from an EMBL/GenBank/DDBJ whole genome shotgun (WGS) entry which is preliminary data.</text>
</comment>
<keyword evidence="6" id="KW-0862">Zinc</keyword>
<evidence type="ECO:0000256" key="8">
    <source>
        <dbReference type="ARBA" id="ARBA00023125"/>
    </source>
</evidence>
<evidence type="ECO:0000256" key="6">
    <source>
        <dbReference type="ARBA" id="ARBA00022833"/>
    </source>
</evidence>
<dbReference type="PANTHER" id="PTHR46796">
    <property type="entry name" value="HTH-TYPE TRANSCRIPTIONAL ACTIVATOR RHAS-RELATED"/>
    <property type="match status" value="1"/>
</dbReference>
<dbReference type="Gene3D" id="3.30.310.20">
    <property type="entry name" value="DNA-3-methyladenine glycosylase AlkA, N-terminal domain"/>
    <property type="match status" value="1"/>
</dbReference>
<evidence type="ECO:0000256" key="3">
    <source>
        <dbReference type="ARBA" id="ARBA00022679"/>
    </source>
</evidence>
<dbReference type="AlphaFoldDB" id="A0A964XL23"/>
<evidence type="ECO:0000256" key="12">
    <source>
        <dbReference type="SAM" id="MobiDB-lite"/>
    </source>
</evidence>
<protein>
    <submittedName>
        <fullName evidence="14">Helix-turn-helix domain-containing protein</fullName>
    </submittedName>
</protein>
<dbReference type="InterPro" id="IPR009057">
    <property type="entry name" value="Homeodomain-like_sf"/>
</dbReference>
<dbReference type="PROSITE" id="PS00041">
    <property type="entry name" value="HTH_ARAC_FAMILY_1"/>
    <property type="match status" value="1"/>
</dbReference>
<organism evidence="14 15">
    <name type="scientific">Streptomyces boluensis</name>
    <dbReference type="NCBI Taxonomy" id="1775135"/>
    <lineage>
        <taxon>Bacteria</taxon>
        <taxon>Bacillati</taxon>
        <taxon>Actinomycetota</taxon>
        <taxon>Actinomycetes</taxon>
        <taxon>Kitasatosporales</taxon>
        <taxon>Streptomycetaceae</taxon>
        <taxon>Streptomyces</taxon>
    </lineage>
</organism>